<reference evidence="3" key="1">
    <citation type="submission" date="2022-04" db="EMBL/GenBank/DDBJ databases">
        <title>Whole genome sequence of Sphaerotilus sp. FB-5.</title>
        <authorList>
            <person name="Takeda M."/>
            <person name="Narihara S."/>
            <person name="Akimoto M."/>
            <person name="Akimoto R."/>
            <person name="Nishiyashiki S."/>
            <person name="Murakami T."/>
        </authorList>
    </citation>
    <scope>NUCLEOTIDE SEQUENCE</scope>
    <source>
        <strain evidence="3">FB-5</strain>
    </source>
</reference>
<dbReference type="Pfam" id="PF04002">
    <property type="entry name" value="RadC"/>
    <property type="match status" value="1"/>
</dbReference>
<keyword evidence="1" id="KW-0482">Metalloprotease</keyword>
<accession>A0ABN6PNW6</accession>
<dbReference type="EMBL" id="AP025730">
    <property type="protein sequence ID" value="BDI06002.1"/>
    <property type="molecule type" value="Genomic_DNA"/>
</dbReference>
<gene>
    <name evidence="3" type="ORF">CATMQ487_29720</name>
</gene>
<keyword evidence="4" id="KW-1185">Reference proteome</keyword>
<dbReference type="PROSITE" id="PS01302">
    <property type="entry name" value="UPF0758"/>
    <property type="match status" value="1"/>
</dbReference>
<organism evidence="3 4">
    <name type="scientific">Sphaerotilus microaerophilus</name>
    <dbReference type="NCBI Taxonomy" id="2914710"/>
    <lineage>
        <taxon>Bacteria</taxon>
        <taxon>Pseudomonadati</taxon>
        <taxon>Pseudomonadota</taxon>
        <taxon>Betaproteobacteria</taxon>
        <taxon>Burkholderiales</taxon>
        <taxon>Sphaerotilaceae</taxon>
        <taxon>Sphaerotilus</taxon>
    </lineage>
</organism>
<dbReference type="InterPro" id="IPR025657">
    <property type="entry name" value="RadC_JAB"/>
</dbReference>
<keyword evidence="1" id="KW-0645">Protease</keyword>
<dbReference type="InterPro" id="IPR020891">
    <property type="entry name" value="UPF0758_CS"/>
</dbReference>
<name>A0ABN6PNW6_9BURK</name>
<dbReference type="InterPro" id="IPR001405">
    <property type="entry name" value="UPF0758"/>
</dbReference>
<protein>
    <submittedName>
        <fullName evidence="3">DNA repair protein RadC</fullName>
    </submittedName>
</protein>
<evidence type="ECO:0000259" key="2">
    <source>
        <dbReference type="Pfam" id="PF04002"/>
    </source>
</evidence>
<proteinExistence type="predicted"/>
<dbReference type="PANTHER" id="PTHR30471:SF3">
    <property type="entry name" value="UPF0758 PROTEIN YEES-RELATED"/>
    <property type="match status" value="1"/>
</dbReference>
<dbReference type="Proteomes" id="UP001057498">
    <property type="component" value="Chromosome"/>
</dbReference>
<evidence type="ECO:0000313" key="4">
    <source>
        <dbReference type="Proteomes" id="UP001057498"/>
    </source>
</evidence>
<sequence length="143" mass="15963">MDIARELLLRDLAAQMHHGPVLDSPNTLREWLRLRCAGLEHEVFLGLFLDAHHRLLVGQELFRGTLTQTSVYPRELVKEALRHNAAALIVAHNHPSGVAEPSRADEYLTQSLKTALALVDVRLLDHFVVGCDAIVSFAERGMV</sequence>
<keyword evidence="1" id="KW-0378">Hydrolase</keyword>
<dbReference type="CDD" id="cd08071">
    <property type="entry name" value="MPN_DUF2466"/>
    <property type="match status" value="1"/>
</dbReference>
<evidence type="ECO:0000256" key="1">
    <source>
        <dbReference type="ARBA" id="ARBA00023049"/>
    </source>
</evidence>
<dbReference type="Gene3D" id="3.40.140.10">
    <property type="entry name" value="Cytidine Deaminase, domain 2"/>
    <property type="match status" value="1"/>
</dbReference>
<dbReference type="NCBIfam" id="TIGR00608">
    <property type="entry name" value="radc"/>
    <property type="match status" value="1"/>
</dbReference>
<evidence type="ECO:0000313" key="3">
    <source>
        <dbReference type="EMBL" id="BDI06002.1"/>
    </source>
</evidence>
<dbReference type="SUPFAM" id="SSF102712">
    <property type="entry name" value="JAB1/MPN domain"/>
    <property type="match status" value="1"/>
</dbReference>
<dbReference type="PANTHER" id="PTHR30471">
    <property type="entry name" value="DNA REPAIR PROTEIN RADC"/>
    <property type="match status" value="1"/>
</dbReference>
<feature type="domain" description="RadC-like JAB" evidence="2">
    <location>
        <begin position="23"/>
        <end position="142"/>
    </location>
</feature>